<feature type="compositionally biased region" description="Pro residues" evidence="3">
    <location>
        <begin position="198"/>
        <end position="208"/>
    </location>
</feature>
<dbReference type="Proteomes" id="UP000019373">
    <property type="component" value="Unassembled WGS sequence"/>
</dbReference>
<dbReference type="AlphaFoldDB" id="U1GR44"/>
<sequence length="1004" mass="108765">MEQRPKPATSIPRLSRLPVLSGSVKKSVGTTTRKGVIPLVAKDVPNAKKPAQQSQQHTGNTARTELTSGSGGNQIAVSEQEAGDRLGFPKCLVTSSGDLHDAPKDISSHDALLYETDERALATKTDPTPAQPETPRAKRKPRPSLSDRTVETLSQISPSPSSTRRKSSFFNVESTSPMRPPLRPASAMGASRSRPSSPNKPPPVPSIPPSFVAKPNIQPLTSRQSLTQPARPSPAPPADKVANQPKKPLDASLKSNRERMFSKPAPTTRQVHGAQQRQSSSKPLSNKPVTVRQPRHTKPMEASKAIEKKPTTSTPTTTSLSSYSSRRSSMQSLQSSSTEVETNANLPRKNFSKSSAALRGAIIKAKQEAANRKASADRASKYPGSFYDIPSEVESGDVALEPKVNGEILRQRIRAALLSGHLLLPAMELTSVPSEIEHMYDASEQFHVAWSECVDLTKFVAADNKFESLNESLFPDATNDELECGEGVDQNGQFRGLEVLDLHHNQLRVLPLGLRRLQKLRSLNLSGNKLGELALDIICQIGNSLTDLRMSENELSGTLPEKLKNLSNLQALDLHGNGISEFPGGLQELTHLKTLNLAKNKLSGVPCEILANSTLVELNLSGNRLSGSFFPPQILSAPRSLKLLDVSNNALDAVGTAEVELLNVQTLNLNGNRIKVLPDISSWKELLTFTVAENLLCEVPSGLVMLRKLRNADLSNNNITKLDDGIALMEGLTSINLAGNPLCERKYLTLSTDGLKADLRKRFLVSEGPVETDVGPSISKPSSGGILDLSSKSMSNSQLPTQHLDSSVFELRLHHNNLNTIPASFLTHNSMSDILKSLDLSHNPLQAPHLTSTLCLPQLKDLSLASCRLKSLDDLTVHLSAPSLTTLNLSINQLSGSLPRLRTYFPSLTTLFVADNRYSVLEVSAVQGLATLDIRNNDIGHLEPKLGLLGGKAGLKFLEVSGNRFRVPRWDVLNKGTEAVLRYLKGRVPLGELGDDIAVGGEDD</sequence>
<dbReference type="OMA" id="SWQIKSG"/>
<gene>
    <name evidence="4" type="ORF">EPUS_03212</name>
</gene>
<keyword evidence="1" id="KW-0433">Leucine-rich repeat</keyword>
<feature type="region of interest" description="Disordered" evidence="3">
    <location>
        <begin position="1"/>
        <end position="348"/>
    </location>
</feature>
<feature type="compositionally biased region" description="Low complexity" evidence="3">
    <location>
        <begin position="311"/>
        <end position="338"/>
    </location>
</feature>
<evidence type="ECO:0000256" key="3">
    <source>
        <dbReference type="SAM" id="MobiDB-lite"/>
    </source>
</evidence>
<dbReference type="InterPro" id="IPR050216">
    <property type="entry name" value="LRR_domain-containing"/>
</dbReference>
<feature type="compositionally biased region" description="Polar residues" evidence="3">
    <location>
        <begin position="265"/>
        <end position="288"/>
    </location>
</feature>
<feature type="compositionally biased region" description="Basic and acidic residues" evidence="3">
    <location>
        <begin position="298"/>
        <end position="310"/>
    </location>
</feature>
<dbReference type="PANTHER" id="PTHR48051">
    <property type="match status" value="1"/>
</dbReference>
<evidence type="ECO:0000313" key="4">
    <source>
        <dbReference type="EMBL" id="ERF74828.1"/>
    </source>
</evidence>
<evidence type="ECO:0000313" key="5">
    <source>
        <dbReference type="Proteomes" id="UP000019373"/>
    </source>
</evidence>
<dbReference type="SUPFAM" id="SSF52058">
    <property type="entry name" value="L domain-like"/>
    <property type="match status" value="2"/>
</dbReference>
<feature type="compositionally biased region" description="Polar residues" evidence="3">
    <location>
        <begin position="51"/>
        <end position="77"/>
    </location>
</feature>
<reference evidence="5" key="1">
    <citation type="journal article" date="2014" name="BMC Genomics">
        <title>Genome characteristics reveal the impact of lichenization on lichen-forming fungus Endocarpon pusillum Hedwig (Verrucariales, Ascomycota).</title>
        <authorList>
            <person name="Wang Y.-Y."/>
            <person name="Liu B."/>
            <person name="Zhang X.-Y."/>
            <person name="Zhou Q.-M."/>
            <person name="Zhang T."/>
            <person name="Li H."/>
            <person name="Yu Y.-F."/>
            <person name="Zhang X.-L."/>
            <person name="Hao X.-Y."/>
            <person name="Wang M."/>
            <person name="Wang L."/>
            <person name="Wei J.-C."/>
        </authorList>
    </citation>
    <scope>NUCLEOTIDE SEQUENCE [LARGE SCALE GENOMIC DNA]</scope>
    <source>
        <strain evidence="5">Z07020 / HMAS-L-300199</strain>
    </source>
</reference>
<dbReference type="InterPro" id="IPR003591">
    <property type="entry name" value="Leu-rich_rpt_typical-subtyp"/>
</dbReference>
<dbReference type="eggNOG" id="KOG0472">
    <property type="taxonomic scope" value="Eukaryota"/>
</dbReference>
<dbReference type="PANTHER" id="PTHR48051:SF54">
    <property type="entry name" value="LEUCINE-RICH REPEAT-CONTAINING PROTEIN"/>
    <property type="match status" value="1"/>
</dbReference>
<proteinExistence type="predicted"/>
<dbReference type="InterPro" id="IPR001611">
    <property type="entry name" value="Leu-rich_rpt"/>
</dbReference>
<dbReference type="OrthoDB" id="676979at2759"/>
<accession>U1GR44</accession>
<dbReference type="Pfam" id="PF00560">
    <property type="entry name" value="LRR_1"/>
    <property type="match status" value="1"/>
</dbReference>
<dbReference type="GO" id="GO:0005737">
    <property type="term" value="C:cytoplasm"/>
    <property type="evidence" value="ECO:0007669"/>
    <property type="project" value="TreeGrafter"/>
</dbReference>
<feature type="compositionally biased region" description="Polar residues" evidence="3">
    <location>
        <begin position="218"/>
        <end position="230"/>
    </location>
</feature>
<dbReference type="EMBL" id="KE720866">
    <property type="protein sequence ID" value="ERF74828.1"/>
    <property type="molecule type" value="Genomic_DNA"/>
</dbReference>
<dbReference type="InterPro" id="IPR032675">
    <property type="entry name" value="LRR_dom_sf"/>
</dbReference>
<dbReference type="HOGENOM" id="CLU_007408_0_0_1"/>
<evidence type="ECO:0000256" key="1">
    <source>
        <dbReference type="ARBA" id="ARBA00022614"/>
    </source>
</evidence>
<dbReference type="Pfam" id="PF13855">
    <property type="entry name" value="LRR_8"/>
    <property type="match status" value="1"/>
</dbReference>
<dbReference type="PROSITE" id="PS51450">
    <property type="entry name" value="LRR"/>
    <property type="match status" value="5"/>
</dbReference>
<dbReference type="Pfam" id="PF13516">
    <property type="entry name" value="LRR_6"/>
    <property type="match status" value="1"/>
</dbReference>
<name>U1GR44_ENDPU</name>
<keyword evidence="2" id="KW-0677">Repeat</keyword>
<feature type="compositionally biased region" description="Basic and acidic residues" evidence="3">
    <location>
        <begin position="98"/>
        <end position="108"/>
    </location>
</feature>
<dbReference type="SMART" id="SM00369">
    <property type="entry name" value="LRR_TYP"/>
    <property type="match status" value="10"/>
</dbReference>
<evidence type="ECO:0008006" key="6">
    <source>
        <dbReference type="Google" id="ProtNLM"/>
    </source>
</evidence>
<evidence type="ECO:0000256" key="2">
    <source>
        <dbReference type="ARBA" id="ARBA00022737"/>
    </source>
</evidence>
<dbReference type="GeneID" id="19238258"/>
<protein>
    <recommendedName>
        <fullName evidence="6">Leucine-rich repeat-containing protein 40</fullName>
    </recommendedName>
</protein>
<keyword evidence="5" id="KW-1185">Reference proteome</keyword>
<organism evidence="4 5">
    <name type="scientific">Endocarpon pusillum (strain Z07020 / HMAS-L-300199)</name>
    <name type="common">Lichen-forming fungus</name>
    <dbReference type="NCBI Taxonomy" id="1263415"/>
    <lineage>
        <taxon>Eukaryota</taxon>
        <taxon>Fungi</taxon>
        <taxon>Dikarya</taxon>
        <taxon>Ascomycota</taxon>
        <taxon>Pezizomycotina</taxon>
        <taxon>Eurotiomycetes</taxon>
        <taxon>Chaetothyriomycetidae</taxon>
        <taxon>Verrucariales</taxon>
        <taxon>Verrucariaceae</taxon>
        <taxon>Endocarpon</taxon>
    </lineage>
</organism>
<dbReference type="RefSeq" id="XP_007787832.1">
    <property type="nucleotide sequence ID" value="XM_007789642.1"/>
</dbReference>
<dbReference type="Gene3D" id="3.80.10.10">
    <property type="entry name" value="Ribonuclease Inhibitor"/>
    <property type="match status" value="4"/>
</dbReference>